<evidence type="ECO:0000256" key="1">
    <source>
        <dbReference type="SAM" id="MobiDB-lite"/>
    </source>
</evidence>
<feature type="region of interest" description="Disordered" evidence="1">
    <location>
        <begin position="23"/>
        <end position="50"/>
    </location>
</feature>
<sequence length="97" mass="10685">MKSLLSFEPPLLCQSWAMMNRKREKLTTPPTRKSQRLAGMPPSPPPIPSRPMSKLVKFVVLALAASTLNSRSKAIGNTQVPGMEEPKIAKAKKFAQI</sequence>
<keyword evidence="3" id="KW-1185">Reference proteome</keyword>
<gene>
    <name evidence="2" type="ORF">PIB30_099976</name>
</gene>
<dbReference type="EMBL" id="JASCZI010123569">
    <property type="protein sequence ID" value="MED6165491.1"/>
    <property type="molecule type" value="Genomic_DNA"/>
</dbReference>
<accession>A0ABU6UZF9</accession>
<organism evidence="2 3">
    <name type="scientific">Stylosanthes scabra</name>
    <dbReference type="NCBI Taxonomy" id="79078"/>
    <lineage>
        <taxon>Eukaryota</taxon>
        <taxon>Viridiplantae</taxon>
        <taxon>Streptophyta</taxon>
        <taxon>Embryophyta</taxon>
        <taxon>Tracheophyta</taxon>
        <taxon>Spermatophyta</taxon>
        <taxon>Magnoliopsida</taxon>
        <taxon>eudicotyledons</taxon>
        <taxon>Gunneridae</taxon>
        <taxon>Pentapetalae</taxon>
        <taxon>rosids</taxon>
        <taxon>fabids</taxon>
        <taxon>Fabales</taxon>
        <taxon>Fabaceae</taxon>
        <taxon>Papilionoideae</taxon>
        <taxon>50 kb inversion clade</taxon>
        <taxon>dalbergioids sensu lato</taxon>
        <taxon>Dalbergieae</taxon>
        <taxon>Pterocarpus clade</taxon>
        <taxon>Stylosanthes</taxon>
    </lineage>
</organism>
<evidence type="ECO:0000313" key="2">
    <source>
        <dbReference type="EMBL" id="MED6165491.1"/>
    </source>
</evidence>
<evidence type="ECO:0000313" key="3">
    <source>
        <dbReference type="Proteomes" id="UP001341840"/>
    </source>
</evidence>
<reference evidence="2 3" key="1">
    <citation type="journal article" date="2023" name="Plants (Basel)">
        <title>Bridging the Gap: Combining Genomics and Transcriptomics Approaches to Understand Stylosanthes scabra, an Orphan Legume from the Brazilian Caatinga.</title>
        <authorList>
            <person name="Ferreira-Neto J.R.C."/>
            <person name="da Silva M.D."/>
            <person name="Binneck E."/>
            <person name="de Melo N.F."/>
            <person name="da Silva R.H."/>
            <person name="de Melo A.L.T.M."/>
            <person name="Pandolfi V."/>
            <person name="Bustamante F.O."/>
            <person name="Brasileiro-Vidal A.C."/>
            <person name="Benko-Iseppon A.M."/>
        </authorList>
    </citation>
    <scope>NUCLEOTIDE SEQUENCE [LARGE SCALE GENOMIC DNA]</scope>
    <source>
        <tissue evidence="2">Leaves</tissue>
    </source>
</reference>
<dbReference type="Proteomes" id="UP001341840">
    <property type="component" value="Unassembled WGS sequence"/>
</dbReference>
<comment type="caution">
    <text evidence="2">The sequence shown here is derived from an EMBL/GenBank/DDBJ whole genome shotgun (WGS) entry which is preliminary data.</text>
</comment>
<proteinExistence type="predicted"/>
<protein>
    <submittedName>
        <fullName evidence="2">Uncharacterized protein</fullName>
    </submittedName>
</protein>
<name>A0ABU6UZF9_9FABA</name>